<dbReference type="Proteomes" id="UP000182264">
    <property type="component" value="Chromosome"/>
</dbReference>
<dbReference type="STRING" id="29542.A6070_05460"/>
<keyword evidence="1" id="KW-0812">Transmembrane</keyword>
<feature type="transmembrane region" description="Helical" evidence="1">
    <location>
        <begin position="301"/>
        <end position="322"/>
    </location>
</feature>
<dbReference type="EMBL" id="CP015518">
    <property type="protein sequence ID" value="APG25561.1"/>
    <property type="molecule type" value="Genomic_DNA"/>
</dbReference>
<keyword evidence="4" id="KW-1185">Reference proteome</keyword>
<dbReference type="InterPro" id="IPR018677">
    <property type="entry name" value="DUF2157"/>
</dbReference>
<dbReference type="AlphaFoldDB" id="A0A1L3GI09"/>
<organism evidence="3 4">
    <name type="scientific">Syntrophotalea acetylenica</name>
    <name type="common">Pelobacter acetylenicus</name>
    <dbReference type="NCBI Taxonomy" id="29542"/>
    <lineage>
        <taxon>Bacteria</taxon>
        <taxon>Pseudomonadati</taxon>
        <taxon>Thermodesulfobacteriota</taxon>
        <taxon>Desulfuromonadia</taxon>
        <taxon>Desulfuromonadales</taxon>
        <taxon>Syntrophotaleaceae</taxon>
        <taxon>Syntrophotalea</taxon>
    </lineage>
</organism>
<reference evidence="3 4" key="1">
    <citation type="journal article" date="2017" name="Genome Announc.">
        <title>Complete Genome Sequences of Two Acetylene-Fermenting Pelobacter acetylenicus Strains.</title>
        <authorList>
            <person name="Sutton J.M."/>
            <person name="Baesman S.M."/>
            <person name="Fierst J.L."/>
            <person name="Poret-Peterson A.T."/>
            <person name="Oremland R.S."/>
            <person name="Dunlap D.S."/>
            <person name="Akob D.M."/>
        </authorList>
    </citation>
    <scope>NUCLEOTIDE SEQUENCE [LARGE SCALE GENOMIC DNA]</scope>
    <source>
        <strain evidence="3 4">DSM 3247</strain>
    </source>
</reference>
<feature type="transmembrane region" description="Helical" evidence="1">
    <location>
        <begin position="328"/>
        <end position="345"/>
    </location>
</feature>
<dbReference type="Pfam" id="PF09925">
    <property type="entry name" value="DUF2157"/>
    <property type="match status" value="1"/>
</dbReference>
<dbReference type="KEGG" id="pace:A6070_05460"/>
<keyword evidence="1" id="KW-0472">Membrane</keyword>
<sequence length="357" mass="39918">MNSGGRMQKDQAQKRADRIGAFREELADLEKEGILVLDDWQKEHLVSYHRSLLDRYAFRYDVDIGGAEKQLSWSMRIAAFLGALALSAAVFFFFYRFWGGLGTGVQVAILGSAPLCAVAGVDCAARREKTLYFASLLSLIAFTCFVLDLSVLGTIFNITPSQNAFLVWGAFAMLLAYASGLRLMLIAGMTCLMGYLAATVGTWWGCYWLSFGERPENFIFAGALLALPGTVPHREHDNFPNLYRGYGLLAIFIAILILSNWGRGSYLPWSPGVIEAAYQIFGFLLAAAVIALGIRRQWPGLTHLGSTFFVLYLYTKLFDWWWDWMPKYLFFLLIGLSAVLILLVLRRLRTAARGGMS</sequence>
<feature type="domain" description="DUF2157" evidence="2">
    <location>
        <begin position="39"/>
        <end position="184"/>
    </location>
</feature>
<feature type="transmembrane region" description="Helical" evidence="1">
    <location>
        <begin position="165"/>
        <end position="185"/>
    </location>
</feature>
<feature type="transmembrane region" description="Helical" evidence="1">
    <location>
        <begin position="104"/>
        <end position="124"/>
    </location>
</feature>
<feature type="transmembrane region" description="Helical" evidence="1">
    <location>
        <begin position="77"/>
        <end position="98"/>
    </location>
</feature>
<keyword evidence="1" id="KW-1133">Transmembrane helix</keyword>
<feature type="transmembrane region" description="Helical" evidence="1">
    <location>
        <begin position="245"/>
        <end position="264"/>
    </location>
</feature>
<evidence type="ECO:0000313" key="4">
    <source>
        <dbReference type="Proteomes" id="UP000182264"/>
    </source>
</evidence>
<feature type="transmembrane region" description="Helical" evidence="1">
    <location>
        <begin position="276"/>
        <end position="294"/>
    </location>
</feature>
<evidence type="ECO:0000313" key="3">
    <source>
        <dbReference type="EMBL" id="APG25561.1"/>
    </source>
</evidence>
<accession>A0A1L3GI09</accession>
<evidence type="ECO:0000256" key="1">
    <source>
        <dbReference type="SAM" id="Phobius"/>
    </source>
</evidence>
<gene>
    <name evidence="3" type="ORF">A7E75_11445</name>
</gene>
<proteinExistence type="predicted"/>
<evidence type="ECO:0000259" key="2">
    <source>
        <dbReference type="Pfam" id="PF09925"/>
    </source>
</evidence>
<feature type="transmembrane region" description="Helical" evidence="1">
    <location>
        <begin position="131"/>
        <end position="159"/>
    </location>
</feature>
<protein>
    <recommendedName>
        <fullName evidence="2">DUF2157 domain-containing protein</fullName>
    </recommendedName>
</protein>
<name>A0A1L3GI09_SYNAC</name>